<feature type="short sequence motif" description="VHIID" evidence="8">
    <location>
        <begin position="359"/>
        <end position="363"/>
    </location>
</feature>
<protein>
    <recommendedName>
        <fullName evidence="9">DELLA protein</fullName>
    </recommendedName>
</protein>
<keyword evidence="6 9" id="KW-0804">Transcription</keyword>
<name>A0A6P6V2Q9_COFAR</name>
<organism evidence="12 13">
    <name type="scientific">Coffea arabica</name>
    <name type="common">Arabian coffee</name>
    <dbReference type="NCBI Taxonomy" id="13443"/>
    <lineage>
        <taxon>Eukaryota</taxon>
        <taxon>Viridiplantae</taxon>
        <taxon>Streptophyta</taxon>
        <taxon>Embryophyta</taxon>
        <taxon>Tracheophyta</taxon>
        <taxon>Spermatophyta</taxon>
        <taxon>Magnoliopsida</taxon>
        <taxon>eudicotyledons</taxon>
        <taxon>Gunneridae</taxon>
        <taxon>Pentapetalae</taxon>
        <taxon>asterids</taxon>
        <taxon>lamiids</taxon>
        <taxon>Gentianales</taxon>
        <taxon>Rubiaceae</taxon>
        <taxon>Ixoroideae</taxon>
        <taxon>Gardenieae complex</taxon>
        <taxon>Bertiereae - Coffeeae clade</taxon>
        <taxon>Coffeeae</taxon>
        <taxon>Coffea</taxon>
    </lineage>
</organism>
<sequence>MKRNHPKLQQSTAAAARVQVQESSYSGGGGSSTGSGSCYSTMASCSSAGGGSRSKGKMWVDESDQQDDELLAVLGYKVKASDMAEVAQKIEQLEEVFGNAENDSLSHLVSETVHYNPSDLSSWLGSMISELYPDMSSIPDSSAISSLDNCSSNNTTSNSARTLHNYPNSNRVIFDDSSFDSDLTAIPGKAAVYPQIQQLPSPVSVSPGSVQPPSKRMKPSSQLGGWGTPSESIITNSRAVASTRPVVLVDSQENGIRLVHALMACAEAIQQENMKLAEALVKHIGFLAVSQAGAMRKVATYFAEALARRIYRLYPTSPHDSAFTDLLQMHFYETCPYIKFAHFTANQAILEAFANKNRVHVIDFSMKQGMQWPALLQALALRPGGPPSFRLTGIGPPSHDNTDHLQEVGWKLAQLADCIKVEFEFRGFVANSLADLDASMFDIREGETVAVNSIFELHQLLSRPGAIEKVLSAVKELKPEILTVVEQEANHNGPVFLDRFTESLHYYSTLFDSLEGCGSGGGGNGGVDGGSSSGGGVAVSDQDKVMSEVYLGRQICNVVACEGVDRVERHETLAQWRTRFGSAGFEAVHLGSNAFKQASMLLALFAGGDGYRVEENNGSLMLGWHTRPLIATSAWKLS</sequence>
<comment type="domain">
    <text evidence="9">The DELLA motif is required for its GA-induced degradation.</text>
</comment>
<comment type="similarity">
    <text evidence="2 9">Belongs to the GRAS family. DELLA subfamily.</text>
</comment>
<dbReference type="PROSITE" id="PS50985">
    <property type="entry name" value="GRAS"/>
    <property type="match status" value="1"/>
</dbReference>
<dbReference type="FunFam" id="1.10.10.1290:FF:000001">
    <property type="entry name" value="DELLA protein GAI"/>
    <property type="match status" value="1"/>
</dbReference>
<dbReference type="GO" id="GO:0009740">
    <property type="term" value="P:gibberellic acid mediated signaling pathway"/>
    <property type="evidence" value="ECO:0007669"/>
    <property type="project" value="UniProtKB-UniRule"/>
</dbReference>
<feature type="region of interest" description="Disordered" evidence="10">
    <location>
        <begin position="1"/>
        <end position="37"/>
    </location>
</feature>
<feature type="short sequence motif" description="LXXLL motif" evidence="8">
    <location>
        <begin position="457"/>
        <end position="461"/>
    </location>
</feature>
<evidence type="ECO:0000256" key="9">
    <source>
        <dbReference type="RuleBase" id="RU367159"/>
    </source>
</evidence>
<evidence type="ECO:0000256" key="5">
    <source>
        <dbReference type="ARBA" id="ARBA00023015"/>
    </source>
</evidence>
<evidence type="ECO:0000256" key="4">
    <source>
        <dbReference type="ARBA" id="ARBA00022941"/>
    </source>
</evidence>
<feature type="compositionally biased region" description="Polar residues" evidence="10">
    <location>
        <begin position="219"/>
        <end position="228"/>
    </location>
</feature>
<feature type="compositionally biased region" description="Low complexity" evidence="10">
    <location>
        <begin position="202"/>
        <end position="214"/>
    </location>
</feature>
<keyword evidence="4 9" id="KW-0939">Gibberellin signaling pathway</keyword>
<evidence type="ECO:0000256" key="10">
    <source>
        <dbReference type="SAM" id="MobiDB-lite"/>
    </source>
</evidence>
<evidence type="ECO:0000313" key="12">
    <source>
        <dbReference type="Proteomes" id="UP001652660"/>
    </source>
</evidence>
<keyword evidence="12" id="KW-1185">Reference proteome</keyword>
<dbReference type="AlphaFoldDB" id="A0A6P6V2Q9"/>
<evidence type="ECO:0000256" key="6">
    <source>
        <dbReference type="ARBA" id="ARBA00023163"/>
    </source>
</evidence>
<keyword evidence="5 9" id="KW-0805">Transcription regulation</keyword>
<feature type="region of interest" description="VHIID" evidence="8">
    <location>
        <begin position="328"/>
        <end position="393"/>
    </location>
</feature>
<dbReference type="InterPro" id="IPR021914">
    <property type="entry name" value="TF_DELLA_N"/>
</dbReference>
<dbReference type="Pfam" id="PF12041">
    <property type="entry name" value="DELLA"/>
    <property type="match status" value="1"/>
</dbReference>
<proteinExistence type="inferred from homology"/>
<keyword evidence="7 9" id="KW-0539">Nucleus</keyword>
<dbReference type="InterPro" id="IPR038088">
    <property type="entry name" value="DELLA_N_sf"/>
</dbReference>
<dbReference type="OrthoDB" id="761920at2759"/>
<dbReference type="Gene3D" id="1.10.10.1290">
    <property type="entry name" value="Transcriptional regulator DELLA, N-terminal domain"/>
    <property type="match status" value="1"/>
</dbReference>
<dbReference type="PANTHER" id="PTHR31636">
    <property type="entry name" value="OSJNBA0084A10.13 PROTEIN-RELATED"/>
    <property type="match status" value="1"/>
</dbReference>
<comment type="function">
    <text evidence="9">Transcriptional regulator that acts as a repressor of the gibberellin (GA) signaling pathway. Probably acts by participating in large multiprotein complexes that repress transcription of GA-inducible genes.</text>
</comment>
<dbReference type="RefSeq" id="XP_027097334.1">
    <property type="nucleotide sequence ID" value="XM_027241533.2"/>
</dbReference>
<reference evidence="12" key="1">
    <citation type="journal article" date="2025" name="Foods">
        <title>Unveiling the Microbial Signatures of Arabica Coffee Cherries: Insights into Ripeness Specific Diversity, Functional Traits, and Implications for Quality and Safety.</title>
        <authorList>
            <consortium name="RefSeq"/>
            <person name="Tenea G.N."/>
            <person name="Cifuentes V."/>
            <person name="Reyes P."/>
            <person name="Cevallos-Vallejos M."/>
        </authorList>
    </citation>
    <scope>NUCLEOTIDE SEQUENCE [LARGE SCALE GENOMIC DNA]</scope>
</reference>
<feature type="region of interest" description="Disordered" evidence="10">
    <location>
        <begin position="202"/>
        <end position="228"/>
    </location>
</feature>
<dbReference type="SMART" id="SM01129">
    <property type="entry name" value="DELLA"/>
    <property type="match status" value="1"/>
</dbReference>
<dbReference type="GO" id="GO:0005634">
    <property type="term" value="C:nucleus"/>
    <property type="evidence" value="ECO:0007669"/>
    <property type="project" value="UniProtKB-SubCell"/>
</dbReference>
<evidence type="ECO:0000256" key="1">
    <source>
        <dbReference type="ARBA" id="ARBA00004123"/>
    </source>
</evidence>
<feature type="domain" description="Transcriptional factor DELLA N-terminal" evidence="11">
    <location>
        <begin position="68"/>
        <end position="133"/>
    </location>
</feature>
<comment type="caution">
    <text evidence="8">Lacks conserved residue(s) required for the propagation of feature annotation.</text>
</comment>
<evidence type="ECO:0000259" key="11">
    <source>
        <dbReference type="Pfam" id="PF12041"/>
    </source>
</evidence>
<dbReference type="GeneID" id="113716962"/>
<gene>
    <name evidence="13" type="primary">LOC113716962</name>
</gene>
<accession>A0A6P6V2Q9</accession>
<evidence type="ECO:0000256" key="3">
    <source>
        <dbReference type="ARBA" id="ARBA00022843"/>
    </source>
</evidence>
<evidence type="ECO:0000313" key="13">
    <source>
        <dbReference type="RefSeq" id="XP_027097334.1"/>
    </source>
</evidence>
<evidence type="ECO:0000256" key="8">
    <source>
        <dbReference type="PROSITE-ProRule" id="PRU01191"/>
    </source>
</evidence>
<evidence type="ECO:0000256" key="2">
    <source>
        <dbReference type="ARBA" id="ARBA00010273"/>
    </source>
</evidence>
<keyword evidence="3" id="KW-0832">Ubl conjugation</keyword>
<dbReference type="Pfam" id="PF03514">
    <property type="entry name" value="GRAS"/>
    <property type="match status" value="1"/>
</dbReference>
<comment type="subcellular location">
    <subcellularLocation>
        <location evidence="1 9">Nucleus</location>
    </subcellularLocation>
</comment>
<dbReference type="Proteomes" id="UP001652660">
    <property type="component" value="Chromosome 11c"/>
</dbReference>
<dbReference type="InterPro" id="IPR005202">
    <property type="entry name" value="TF_GRAS"/>
</dbReference>
<reference evidence="13" key="2">
    <citation type="submission" date="2025-08" db="UniProtKB">
        <authorList>
            <consortium name="RefSeq"/>
        </authorList>
    </citation>
    <scope>IDENTIFICATION</scope>
    <source>
        <tissue evidence="13">Leaves</tissue>
    </source>
</reference>
<feature type="region of interest" description="SAW" evidence="8">
    <location>
        <begin position="560"/>
        <end position="636"/>
    </location>
</feature>
<evidence type="ECO:0000256" key="7">
    <source>
        <dbReference type="ARBA" id="ARBA00023242"/>
    </source>
</evidence>
<feature type="region of interest" description="Leucine repeat II (LRII)" evidence="8">
    <location>
        <begin position="407"/>
        <end position="439"/>
    </location>
</feature>